<organism evidence="10 11">
    <name type="scientific">Actinoplanes siamensis</name>
    <dbReference type="NCBI Taxonomy" id="1223317"/>
    <lineage>
        <taxon>Bacteria</taxon>
        <taxon>Bacillati</taxon>
        <taxon>Actinomycetota</taxon>
        <taxon>Actinomycetes</taxon>
        <taxon>Micromonosporales</taxon>
        <taxon>Micromonosporaceae</taxon>
        <taxon>Actinoplanes</taxon>
    </lineage>
</organism>
<dbReference type="PANTHER" id="PTHR32089:SF112">
    <property type="entry name" value="LYSOZYME-LIKE PROTEIN-RELATED"/>
    <property type="match status" value="1"/>
</dbReference>
<dbReference type="CDD" id="cd06225">
    <property type="entry name" value="HAMP"/>
    <property type="match status" value="1"/>
</dbReference>
<evidence type="ECO:0000259" key="8">
    <source>
        <dbReference type="PROSITE" id="PS50111"/>
    </source>
</evidence>
<keyword evidence="1 7" id="KW-0812">Transmembrane</keyword>
<evidence type="ECO:0000313" key="11">
    <source>
        <dbReference type="Proteomes" id="UP000629619"/>
    </source>
</evidence>
<accession>A0A919N3U1</accession>
<dbReference type="Proteomes" id="UP000629619">
    <property type="component" value="Unassembled WGS sequence"/>
</dbReference>
<dbReference type="PROSITE" id="PS50885">
    <property type="entry name" value="HAMP"/>
    <property type="match status" value="1"/>
</dbReference>
<keyword evidence="2 7" id="KW-1133">Transmembrane helix</keyword>
<evidence type="ECO:0000313" key="10">
    <source>
        <dbReference type="EMBL" id="GIF03881.1"/>
    </source>
</evidence>
<dbReference type="InterPro" id="IPR007892">
    <property type="entry name" value="CHASE4"/>
</dbReference>
<dbReference type="GO" id="GO:0007165">
    <property type="term" value="P:signal transduction"/>
    <property type="evidence" value="ECO:0007669"/>
    <property type="project" value="UniProtKB-KW"/>
</dbReference>
<evidence type="ECO:0000259" key="9">
    <source>
        <dbReference type="PROSITE" id="PS50885"/>
    </source>
</evidence>
<evidence type="ECO:0000256" key="3">
    <source>
        <dbReference type="ARBA" id="ARBA00023224"/>
    </source>
</evidence>
<comment type="similarity">
    <text evidence="4">Belongs to the methyl-accepting chemotaxis (MCP) protein family.</text>
</comment>
<comment type="caution">
    <text evidence="10">The sequence shown here is derived from an EMBL/GenBank/DDBJ whole genome shotgun (WGS) entry which is preliminary data.</text>
</comment>
<gene>
    <name evidence="10" type="ORF">Asi03nite_14190</name>
</gene>
<dbReference type="AlphaFoldDB" id="A0A919N3U1"/>
<proteinExistence type="inferred from homology"/>
<dbReference type="Gene3D" id="1.10.287.950">
    <property type="entry name" value="Methyl-accepting chemotaxis protein"/>
    <property type="match status" value="1"/>
</dbReference>
<feature type="transmembrane region" description="Helical" evidence="7">
    <location>
        <begin position="292"/>
        <end position="313"/>
    </location>
</feature>
<feature type="transmembrane region" description="Helical" evidence="7">
    <location>
        <begin position="31"/>
        <end position="48"/>
    </location>
</feature>
<protein>
    <recommendedName>
        <fullName evidence="12">Methyl-accepting chemotaxis protein</fullName>
    </recommendedName>
</protein>
<sequence>MSSGTPQPDGNAQTFRRYVDNNIVKSQVRRLWPVLGALTACVLGFLLLRQVATSAFNGLEARQVAQDADRIRIGLDGQARLLTAFGVTNSIWDDVYYAIGRDDDEMFLADFPPDTQHGTNGLDGILGIGPDGGVRVGGLTTDDDNFGPIPAGLDDPALLKKLYDPSAPAGTPTCGVLSAGGGYLFCGLGAFPSSGEGTPSGGFILLKQLNGDRLGALGKDLNLSIGLVGGVRAKAIAQPTLSSTIGPVEVHTAVLGADRMAVDATVATVDDGGLTLEAVQPRPIYAAATSTAWRLFGLMAVATVLLVVLMRWSTRRALRTRVRPLRETTERIIASGDHTLRINATGTDDLAALGRAVDGMLDKISANEEQLRTEQEQRQHELQAAHEEQTAAQREAQRAARELVTGTSTVVSGQLADVSERAGTVSAVAARIEGQVADVRAVAGRLLTGNAAATEAVGTLHASLRRVDEVARFIGGIAKQTNLLALNATIEAARAGEAGRGFGVVADEVKTLALTTAESTQTISTTLDELNEHVTAVVEIMTKMSDAITDIDVTTARAQSMTAEQANTLGALTGQVSAAIRRLDDLAV</sequence>
<evidence type="ECO:0008006" key="12">
    <source>
        <dbReference type="Google" id="ProtNLM"/>
    </source>
</evidence>
<evidence type="ECO:0000256" key="5">
    <source>
        <dbReference type="PROSITE-ProRule" id="PRU00284"/>
    </source>
</evidence>
<evidence type="ECO:0000256" key="2">
    <source>
        <dbReference type="ARBA" id="ARBA00022989"/>
    </source>
</evidence>
<dbReference type="SUPFAM" id="SSF58104">
    <property type="entry name" value="Methyl-accepting chemotaxis protein (MCP) signaling domain"/>
    <property type="match status" value="1"/>
</dbReference>
<evidence type="ECO:0000256" key="7">
    <source>
        <dbReference type="SAM" id="Phobius"/>
    </source>
</evidence>
<dbReference type="InterPro" id="IPR003660">
    <property type="entry name" value="HAMP_dom"/>
</dbReference>
<keyword evidence="11" id="KW-1185">Reference proteome</keyword>
<dbReference type="Pfam" id="PF05228">
    <property type="entry name" value="CHASE4"/>
    <property type="match status" value="1"/>
</dbReference>
<dbReference type="PROSITE" id="PS50111">
    <property type="entry name" value="CHEMOTAXIS_TRANSDUC_2"/>
    <property type="match status" value="1"/>
</dbReference>
<dbReference type="PANTHER" id="PTHR32089">
    <property type="entry name" value="METHYL-ACCEPTING CHEMOTAXIS PROTEIN MCPB"/>
    <property type="match status" value="1"/>
</dbReference>
<dbReference type="GO" id="GO:0016020">
    <property type="term" value="C:membrane"/>
    <property type="evidence" value="ECO:0007669"/>
    <property type="project" value="InterPro"/>
</dbReference>
<dbReference type="EMBL" id="BOMW01000014">
    <property type="protein sequence ID" value="GIF03881.1"/>
    <property type="molecule type" value="Genomic_DNA"/>
</dbReference>
<dbReference type="Gene3D" id="6.10.340.10">
    <property type="match status" value="1"/>
</dbReference>
<feature type="domain" description="Methyl-accepting transducer" evidence="8">
    <location>
        <begin position="365"/>
        <end position="588"/>
    </location>
</feature>
<evidence type="ECO:0000256" key="1">
    <source>
        <dbReference type="ARBA" id="ARBA00022692"/>
    </source>
</evidence>
<keyword evidence="3 5" id="KW-0807">Transducer</keyword>
<feature type="region of interest" description="Disordered" evidence="6">
    <location>
        <begin position="374"/>
        <end position="399"/>
    </location>
</feature>
<name>A0A919N3U1_9ACTN</name>
<evidence type="ECO:0000256" key="6">
    <source>
        <dbReference type="SAM" id="MobiDB-lite"/>
    </source>
</evidence>
<dbReference type="Pfam" id="PF00015">
    <property type="entry name" value="MCPsignal"/>
    <property type="match status" value="1"/>
</dbReference>
<feature type="domain" description="HAMP" evidence="9">
    <location>
        <begin position="316"/>
        <end position="369"/>
    </location>
</feature>
<evidence type="ECO:0000256" key="4">
    <source>
        <dbReference type="ARBA" id="ARBA00029447"/>
    </source>
</evidence>
<keyword evidence="7" id="KW-0472">Membrane</keyword>
<dbReference type="InterPro" id="IPR004089">
    <property type="entry name" value="MCPsignal_dom"/>
</dbReference>
<reference evidence="10" key="1">
    <citation type="submission" date="2021-01" db="EMBL/GenBank/DDBJ databases">
        <title>Whole genome shotgun sequence of Actinoplanes siamensis NBRC 109076.</title>
        <authorList>
            <person name="Komaki H."/>
            <person name="Tamura T."/>
        </authorList>
    </citation>
    <scope>NUCLEOTIDE SEQUENCE</scope>
    <source>
        <strain evidence="10">NBRC 109076</strain>
    </source>
</reference>
<dbReference type="SMART" id="SM00283">
    <property type="entry name" value="MA"/>
    <property type="match status" value="1"/>
</dbReference>